<accession>A0A6C0I5I5</accession>
<reference evidence="2" key="1">
    <citation type="journal article" date="2020" name="Nature">
        <title>Giant virus diversity and host interactions through global metagenomics.</title>
        <authorList>
            <person name="Schulz F."/>
            <person name="Roux S."/>
            <person name="Paez-Espino D."/>
            <person name="Jungbluth S."/>
            <person name="Walsh D.A."/>
            <person name="Denef V.J."/>
            <person name="McMahon K.D."/>
            <person name="Konstantinidis K.T."/>
            <person name="Eloe-Fadrosh E.A."/>
            <person name="Kyrpides N.C."/>
            <person name="Woyke T."/>
        </authorList>
    </citation>
    <scope>NUCLEOTIDE SEQUENCE</scope>
    <source>
        <strain evidence="2">GVMAG-M-3300023184-24</strain>
    </source>
</reference>
<keyword evidence="1" id="KW-0472">Membrane</keyword>
<evidence type="ECO:0000313" key="2">
    <source>
        <dbReference type="EMBL" id="QHT88042.1"/>
    </source>
</evidence>
<proteinExistence type="predicted"/>
<dbReference type="EMBL" id="MN740108">
    <property type="protein sequence ID" value="QHT88042.1"/>
    <property type="molecule type" value="Genomic_DNA"/>
</dbReference>
<dbReference type="AlphaFoldDB" id="A0A6C0I5I5"/>
<protein>
    <submittedName>
        <fullName evidence="2">Uncharacterized protein</fullName>
    </submittedName>
</protein>
<name>A0A6C0I5I5_9ZZZZ</name>
<feature type="transmembrane region" description="Helical" evidence="1">
    <location>
        <begin position="233"/>
        <end position="251"/>
    </location>
</feature>
<organism evidence="2">
    <name type="scientific">viral metagenome</name>
    <dbReference type="NCBI Taxonomy" id="1070528"/>
    <lineage>
        <taxon>unclassified sequences</taxon>
        <taxon>metagenomes</taxon>
        <taxon>organismal metagenomes</taxon>
    </lineage>
</organism>
<evidence type="ECO:0000256" key="1">
    <source>
        <dbReference type="SAM" id="Phobius"/>
    </source>
</evidence>
<keyword evidence="1" id="KW-0812">Transmembrane</keyword>
<keyword evidence="1" id="KW-1133">Transmembrane helix</keyword>
<sequence length="703" mass="84632">MSIVNEINKNPLDFINKLVRGVVYNLIKKQIYKKEIDVDNRTVQYVYDIDTLMDIQYKKYYYPTDKEDEFYEMNKDEYCLAMFRLINFESYGINISDILQRMMINTKDNISFINSVNYKLTKEEINEINYCSYALTMFKEYDVNTKQEKKKKINIHIPKQKFDVILRQYEENIKLNYQDYYRKYIESGKINILEALLYNEQNQSYHTNSRISFYLYYEDYKINNKTKIKKDKYFKYIGFIFFSFLLFMLKLCKHNYITMSTGILLANVDNTKVDKIQSQSHANMIIFQITKNDKVVGIQYEPHGTKDGFSYDTFKISEYFDVINKYSIQCKEIDGDFPEFVIKEKVAVCPIGIQSSNIIGNYDIGYCSIFSLFWYNCFLDIIQNIKRIENKYNINTLSNIDIQLWINYIDHYMTNSKNNIILKHGDTKYDYNILLNVYQSVFKEHYKKYKIFKVVDSYSEYSEMINMYFEDEFIDGVEHITISEFIDMYYDNVLLVLLRKQLKLNNDIIINTSDNRYKMNNIEYYNIFVNYAYNMISYIMSSPYLEKERELLNKYSQKNTFINILKDNKNVKIVKKSKDTEYKTEKDIYDYYLEDYDEMYGNLEYNKEHKEHASEQMNEIEELIYNLPKKYRKKIGEECTTNKDCGNKLVCDEYNQCNINYNKKLIGDECEEDDDCYSEYCDNKICKKYVHNVPNISSDEESD</sequence>